<comment type="catalytic activity">
    <reaction evidence="13">
        <text>5alpha-pregnan-20beta-ol-3-one + NAD(+) = 5alpha-pregnane-3,20-dione + NADH + H(+)</text>
        <dbReference type="Rhea" id="RHEA:42008"/>
        <dbReference type="ChEBI" id="CHEBI:15378"/>
        <dbReference type="ChEBI" id="CHEBI:28952"/>
        <dbReference type="ChEBI" id="CHEBI:57540"/>
        <dbReference type="ChEBI" id="CHEBI:57945"/>
        <dbReference type="ChEBI" id="CHEBI:78594"/>
    </reaction>
    <physiologicalReaction direction="left-to-right" evidence="13">
        <dbReference type="Rhea" id="RHEA:42009"/>
    </physiologicalReaction>
</comment>
<accession>A0AAV7JX94</accession>
<comment type="catalytic activity">
    <reaction evidence="7">
        <text>5alpha-androstane-3alpha,17beta-diol + NAD(+) = 17beta-hydroxy-5alpha-androstan-3-one + NADH + H(+)</text>
        <dbReference type="Rhea" id="RHEA:42004"/>
        <dbReference type="ChEBI" id="CHEBI:15378"/>
        <dbReference type="ChEBI" id="CHEBI:16330"/>
        <dbReference type="ChEBI" id="CHEBI:36713"/>
        <dbReference type="ChEBI" id="CHEBI:57540"/>
        <dbReference type="ChEBI" id="CHEBI:57945"/>
        <dbReference type="EC" id="1.1.1.53"/>
    </reaction>
    <physiologicalReaction direction="right-to-left" evidence="7">
        <dbReference type="Rhea" id="RHEA:42006"/>
    </physiologicalReaction>
</comment>
<dbReference type="PRINTS" id="PR00080">
    <property type="entry name" value="SDRFAMILY"/>
</dbReference>
<dbReference type="GO" id="GO:0003857">
    <property type="term" value="F:(3S)-3-hydroxyacyl-CoA dehydrogenase (NAD+) activity"/>
    <property type="evidence" value="ECO:0007669"/>
    <property type="project" value="UniProtKB-EC"/>
</dbReference>
<gene>
    <name evidence="22" type="ORF">LOD99_3429</name>
</gene>
<keyword evidence="23" id="KW-1185">Reference proteome</keyword>
<dbReference type="FunFam" id="3.40.50.720:FF:000215">
    <property type="entry name" value="3-hydroxyacyl-CoA dehydrogenase type-2"/>
    <property type="match status" value="1"/>
</dbReference>
<dbReference type="Proteomes" id="UP001165289">
    <property type="component" value="Unassembled WGS sequence"/>
</dbReference>
<evidence type="ECO:0000256" key="6">
    <source>
        <dbReference type="ARBA" id="ARBA00050141"/>
    </source>
</evidence>
<comment type="catalytic activity">
    <reaction evidence="15">
        <text>11-dehydrocorticosterone + NAD(+) = pregn-4-ene-3,11,20,21-tetraone + NADH + H(+)</text>
        <dbReference type="Rhea" id="RHEA:42020"/>
        <dbReference type="ChEBI" id="CHEBI:15378"/>
        <dbReference type="ChEBI" id="CHEBI:57540"/>
        <dbReference type="ChEBI" id="CHEBI:57945"/>
        <dbReference type="ChEBI" id="CHEBI:78600"/>
        <dbReference type="ChEBI" id="CHEBI:78601"/>
    </reaction>
    <physiologicalReaction direction="left-to-right" evidence="15">
        <dbReference type="Rhea" id="RHEA:42021"/>
    </physiologicalReaction>
</comment>
<evidence type="ECO:0000256" key="9">
    <source>
        <dbReference type="ARBA" id="ARBA00050927"/>
    </source>
</evidence>
<dbReference type="GO" id="GO:0005739">
    <property type="term" value="C:mitochondrion"/>
    <property type="evidence" value="ECO:0007669"/>
    <property type="project" value="TreeGrafter"/>
</dbReference>
<evidence type="ECO:0000256" key="15">
    <source>
        <dbReference type="ARBA" id="ARBA00052668"/>
    </source>
</evidence>
<dbReference type="Gene3D" id="3.40.50.720">
    <property type="entry name" value="NAD(P)-binding Rossmann-like Domain"/>
    <property type="match status" value="1"/>
</dbReference>
<dbReference type="Pfam" id="PF00106">
    <property type="entry name" value="adh_short"/>
    <property type="match status" value="1"/>
</dbReference>
<evidence type="ECO:0000256" key="10">
    <source>
        <dbReference type="ARBA" id="ARBA00051004"/>
    </source>
</evidence>
<protein>
    <recommendedName>
        <fullName evidence="16">3-hydroxyacyl-CoA dehydrogenase type-2</fullName>
        <ecNumber evidence="3">1.1.1.53</ecNumber>
        <ecNumber evidence="4">1.1.1.62</ecNumber>
    </recommendedName>
    <alternativeName>
        <fullName evidence="18">3-hydroxyacyl-CoA dehydrogenase type II</fullName>
    </alternativeName>
    <alternativeName>
        <fullName evidence="19">Mitochondrial ribonuclease P protein 2</fullName>
    </alternativeName>
    <alternativeName>
        <fullName evidence="17">Type II HADH</fullName>
    </alternativeName>
</protein>
<evidence type="ECO:0000256" key="16">
    <source>
        <dbReference type="ARBA" id="ARBA00072938"/>
    </source>
</evidence>
<comment type="catalytic activity">
    <reaction evidence="9">
        <text>cortisol + NAD(+) = 11beta,17alpha-dihydroxypregn-4-ene-3,20,21-trione + NADH + H(+)</text>
        <dbReference type="Rhea" id="RHEA:42012"/>
        <dbReference type="ChEBI" id="CHEBI:15378"/>
        <dbReference type="ChEBI" id="CHEBI:17650"/>
        <dbReference type="ChEBI" id="CHEBI:57540"/>
        <dbReference type="ChEBI" id="CHEBI:57945"/>
        <dbReference type="ChEBI" id="CHEBI:78595"/>
    </reaction>
    <physiologicalReaction direction="left-to-right" evidence="9">
        <dbReference type="Rhea" id="RHEA:42013"/>
    </physiologicalReaction>
</comment>
<evidence type="ECO:0000256" key="11">
    <source>
        <dbReference type="ARBA" id="ARBA00051637"/>
    </source>
</evidence>
<evidence type="ECO:0000256" key="18">
    <source>
        <dbReference type="ARBA" id="ARBA00082293"/>
    </source>
</evidence>
<sequence>MKPLVAIVTGGASGLGRGTVARLVRNGAKGVVIADLPTVDGDKVAKEIGGNCLFAPCDVTTENGVQSAIELAKGKFGNLTVVVNCAGVAIAKKTLSSKGPHPLDEFNKVIQVNVIGTFNTVRLAALAMSKNDAYTPDGERGVIVNTASVAAFEGQKGQAAYSASKGAIAGMTLPLSRDLAKHGIRVCTIAPGLFMTPMLAGLPQKERDRLSSVIPFPARLGDVDEYAKLVESIIDNNMLNGEVIRLDGAVRLPY</sequence>
<evidence type="ECO:0000256" key="1">
    <source>
        <dbReference type="ARBA" id="ARBA00006484"/>
    </source>
</evidence>
<dbReference type="CDD" id="cd05371">
    <property type="entry name" value="HSD10-like_SDR_c"/>
    <property type="match status" value="1"/>
</dbReference>
<keyword evidence="2" id="KW-0560">Oxidoreductase</keyword>
<evidence type="ECO:0000259" key="21">
    <source>
        <dbReference type="SMART" id="SM00822"/>
    </source>
</evidence>
<evidence type="ECO:0000256" key="12">
    <source>
        <dbReference type="ARBA" id="ARBA00051831"/>
    </source>
</evidence>
<comment type="similarity">
    <text evidence="1 20">Belongs to the short-chain dehydrogenases/reductases (SDR) family.</text>
</comment>
<dbReference type="EC" id="1.1.1.53" evidence="3"/>
<dbReference type="InterPro" id="IPR002347">
    <property type="entry name" value="SDR_fam"/>
</dbReference>
<dbReference type="PROSITE" id="PS00061">
    <property type="entry name" value="ADH_SHORT"/>
    <property type="match status" value="1"/>
</dbReference>
<evidence type="ECO:0000256" key="19">
    <source>
        <dbReference type="ARBA" id="ARBA00082399"/>
    </source>
</evidence>
<comment type="catalytic activity">
    <reaction evidence="14">
        <text>cortisone + NAD(+) = 17alpha-hydroxypregn-4-en-3,11,20-trione-21-al + NADH + H(+)</text>
        <dbReference type="Rhea" id="RHEA:42016"/>
        <dbReference type="ChEBI" id="CHEBI:15378"/>
        <dbReference type="ChEBI" id="CHEBI:16962"/>
        <dbReference type="ChEBI" id="CHEBI:57540"/>
        <dbReference type="ChEBI" id="CHEBI:57945"/>
        <dbReference type="ChEBI" id="CHEBI:78596"/>
    </reaction>
    <physiologicalReaction direction="left-to-right" evidence="14">
        <dbReference type="Rhea" id="RHEA:42017"/>
    </physiologicalReaction>
</comment>
<evidence type="ECO:0000256" key="7">
    <source>
        <dbReference type="ARBA" id="ARBA00050365"/>
    </source>
</evidence>
<dbReference type="PANTHER" id="PTHR43658:SF8">
    <property type="entry name" value="17-BETA-HYDROXYSTEROID DEHYDROGENASE 14-RELATED"/>
    <property type="match status" value="1"/>
</dbReference>
<feature type="domain" description="Ketoreductase" evidence="21">
    <location>
        <begin position="4"/>
        <end position="192"/>
    </location>
</feature>
<evidence type="ECO:0000313" key="22">
    <source>
        <dbReference type="EMBL" id="KAI6653534.1"/>
    </source>
</evidence>
<dbReference type="GO" id="GO:0008209">
    <property type="term" value="P:androgen metabolic process"/>
    <property type="evidence" value="ECO:0007669"/>
    <property type="project" value="TreeGrafter"/>
</dbReference>
<comment type="catalytic activity">
    <reaction evidence="5">
        <text>17beta-estradiol + NAD(+) = estrone + NADH + H(+)</text>
        <dbReference type="Rhea" id="RHEA:24612"/>
        <dbReference type="ChEBI" id="CHEBI:15378"/>
        <dbReference type="ChEBI" id="CHEBI:16469"/>
        <dbReference type="ChEBI" id="CHEBI:17263"/>
        <dbReference type="ChEBI" id="CHEBI:57540"/>
        <dbReference type="ChEBI" id="CHEBI:57945"/>
        <dbReference type="EC" id="1.1.1.62"/>
    </reaction>
    <physiologicalReaction direction="left-to-right" evidence="5">
        <dbReference type="Rhea" id="RHEA:24613"/>
    </physiologicalReaction>
</comment>
<evidence type="ECO:0000256" key="5">
    <source>
        <dbReference type="ARBA" id="ARBA00049381"/>
    </source>
</evidence>
<reference evidence="22 23" key="1">
    <citation type="journal article" date="2023" name="BMC Biol.">
        <title>The compact genome of the sponge Oopsacas minuta (Hexactinellida) is lacking key metazoan core genes.</title>
        <authorList>
            <person name="Santini S."/>
            <person name="Schenkelaars Q."/>
            <person name="Jourda C."/>
            <person name="Duchesne M."/>
            <person name="Belahbib H."/>
            <person name="Rocher C."/>
            <person name="Selva M."/>
            <person name="Riesgo A."/>
            <person name="Vervoort M."/>
            <person name="Leys S.P."/>
            <person name="Kodjabachian L."/>
            <person name="Le Bivic A."/>
            <person name="Borchiellini C."/>
            <person name="Claverie J.M."/>
            <person name="Renard E."/>
        </authorList>
    </citation>
    <scope>NUCLEOTIDE SEQUENCE [LARGE SCALE GENOMIC DNA]</scope>
    <source>
        <strain evidence="22">SPO-2</strain>
    </source>
</reference>
<proteinExistence type="inferred from homology"/>
<evidence type="ECO:0000256" key="8">
    <source>
        <dbReference type="ARBA" id="ARBA00050435"/>
    </source>
</evidence>
<dbReference type="GO" id="GO:0047044">
    <property type="term" value="F:androstan-3-alpha,17-beta-diol dehydrogenase (NAD+) activity"/>
    <property type="evidence" value="ECO:0007669"/>
    <property type="project" value="UniProtKB-EC"/>
</dbReference>
<comment type="catalytic activity">
    <reaction evidence="11">
        <text>3beta,7beta-dihydroxy-5beta-cholan-24-oate + NAD(+) = 3beta-hydroxy-7-oxo-5beta-cholan-24-oate + NADH + H(+)</text>
        <dbReference type="Rhea" id="RHEA:42024"/>
        <dbReference type="ChEBI" id="CHEBI:15378"/>
        <dbReference type="ChEBI" id="CHEBI:57540"/>
        <dbReference type="ChEBI" id="CHEBI:57945"/>
        <dbReference type="ChEBI" id="CHEBI:78602"/>
        <dbReference type="ChEBI" id="CHEBI:78603"/>
    </reaction>
    <physiologicalReaction direction="left-to-right" evidence="11">
        <dbReference type="Rhea" id="RHEA:42025"/>
    </physiologicalReaction>
</comment>
<dbReference type="GO" id="GO:0006631">
    <property type="term" value="P:fatty acid metabolic process"/>
    <property type="evidence" value="ECO:0007669"/>
    <property type="project" value="TreeGrafter"/>
</dbReference>
<dbReference type="SMART" id="SM00822">
    <property type="entry name" value="PKS_KR"/>
    <property type="match status" value="1"/>
</dbReference>
<comment type="catalytic activity">
    <reaction evidence="6">
        <text>a (3S)-3-hydroxyacyl-CoA + NAD(+) = a 3-oxoacyl-CoA + NADH + H(+)</text>
        <dbReference type="Rhea" id="RHEA:22432"/>
        <dbReference type="ChEBI" id="CHEBI:15378"/>
        <dbReference type="ChEBI" id="CHEBI:57318"/>
        <dbReference type="ChEBI" id="CHEBI:57540"/>
        <dbReference type="ChEBI" id="CHEBI:57945"/>
        <dbReference type="ChEBI" id="CHEBI:90726"/>
        <dbReference type="EC" id="1.1.1.35"/>
    </reaction>
    <physiologicalReaction direction="left-to-right" evidence="6">
        <dbReference type="Rhea" id="RHEA:22433"/>
    </physiologicalReaction>
    <physiologicalReaction direction="right-to-left" evidence="6">
        <dbReference type="Rhea" id="RHEA:22434"/>
    </physiologicalReaction>
</comment>
<dbReference type="InterPro" id="IPR036291">
    <property type="entry name" value="NAD(P)-bd_dom_sf"/>
</dbReference>
<dbReference type="EMBL" id="JAKMXF010000266">
    <property type="protein sequence ID" value="KAI6653534.1"/>
    <property type="molecule type" value="Genomic_DNA"/>
</dbReference>
<dbReference type="PRINTS" id="PR00081">
    <property type="entry name" value="GDHRDH"/>
</dbReference>
<evidence type="ECO:0000256" key="2">
    <source>
        <dbReference type="ARBA" id="ARBA00023002"/>
    </source>
</evidence>
<dbReference type="InterPro" id="IPR057326">
    <property type="entry name" value="KR_dom"/>
</dbReference>
<evidence type="ECO:0000256" key="17">
    <source>
        <dbReference type="ARBA" id="ARBA00079624"/>
    </source>
</evidence>
<dbReference type="PANTHER" id="PTHR43658">
    <property type="entry name" value="SHORT-CHAIN DEHYDROGENASE/REDUCTASE"/>
    <property type="match status" value="1"/>
</dbReference>
<dbReference type="GO" id="GO:0008210">
    <property type="term" value="P:estrogen metabolic process"/>
    <property type="evidence" value="ECO:0007669"/>
    <property type="project" value="TreeGrafter"/>
</dbReference>
<comment type="catalytic activity">
    <reaction evidence="12">
        <text>ursodeoxycholate + NAD(+) = 7-oxolithocholate + NADH + H(+)</text>
        <dbReference type="Rhea" id="RHEA:42028"/>
        <dbReference type="ChEBI" id="CHEBI:15378"/>
        <dbReference type="ChEBI" id="CHEBI:57540"/>
        <dbReference type="ChEBI" id="CHEBI:57945"/>
        <dbReference type="ChEBI" id="CHEBI:78604"/>
        <dbReference type="ChEBI" id="CHEBI:78605"/>
    </reaction>
    <physiologicalReaction direction="left-to-right" evidence="12">
        <dbReference type="Rhea" id="RHEA:42029"/>
    </physiologicalReaction>
</comment>
<evidence type="ECO:0000256" key="14">
    <source>
        <dbReference type="ARBA" id="ARBA00052417"/>
    </source>
</evidence>
<comment type="catalytic activity">
    <reaction evidence="10">
        <text>(3S)-3-hydroxybutanoyl-CoA + NAD(+) = acetoacetyl-CoA + NADH + H(+)</text>
        <dbReference type="Rhea" id="RHEA:30799"/>
        <dbReference type="ChEBI" id="CHEBI:15378"/>
        <dbReference type="ChEBI" id="CHEBI:57286"/>
        <dbReference type="ChEBI" id="CHEBI:57316"/>
        <dbReference type="ChEBI" id="CHEBI:57540"/>
        <dbReference type="ChEBI" id="CHEBI:57945"/>
    </reaction>
    <physiologicalReaction direction="left-to-right" evidence="10">
        <dbReference type="Rhea" id="RHEA:30800"/>
    </physiologicalReaction>
    <physiologicalReaction direction="right-to-left" evidence="10">
        <dbReference type="Rhea" id="RHEA:30801"/>
    </physiologicalReaction>
</comment>
<evidence type="ECO:0000256" key="4">
    <source>
        <dbReference type="ARBA" id="ARBA00024072"/>
    </source>
</evidence>
<dbReference type="InterPro" id="IPR020904">
    <property type="entry name" value="Sc_DH/Rdtase_CS"/>
</dbReference>
<evidence type="ECO:0000256" key="20">
    <source>
        <dbReference type="RuleBase" id="RU000363"/>
    </source>
</evidence>
<evidence type="ECO:0000256" key="13">
    <source>
        <dbReference type="ARBA" id="ARBA00052095"/>
    </source>
</evidence>
<comment type="caution">
    <text evidence="22">The sequence shown here is derived from an EMBL/GenBank/DDBJ whole genome shotgun (WGS) entry which is preliminary data.</text>
</comment>
<dbReference type="GO" id="GO:0004303">
    <property type="term" value="F:estradiol 17-beta-dehydrogenase [NAD(P)+] activity"/>
    <property type="evidence" value="ECO:0007669"/>
    <property type="project" value="UniProtKB-EC"/>
</dbReference>
<evidence type="ECO:0000256" key="3">
    <source>
        <dbReference type="ARBA" id="ARBA00024071"/>
    </source>
</evidence>
<dbReference type="AlphaFoldDB" id="A0AAV7JX94"/>
<comment type="catalytic activity">
    <reaction evidence="8">
        <text>17beta-hydroxy-5alpha-androstan-3-one + NAD(+) = 5alpha-androstan-3,17-dione + NADH + H(+)</text>
        <dbReference type="Rhea" id="RHEA:41992"/>
        <dbReference type="ChEBI" id="CHEBI:15378"/>
        <dbReference type="ChEBI" id="CHEBI:15994"/>
        <dbReference type="ChEBI" id="CHEBI:16330"/>
        <dbReference type="ChEBI" id="CHEBI:57540"/>
        <dbReference type="ChEBI" id="CHEBI:57945"/>
    </reaction>
    <physiologicalReaction direction="left-to-right" evidence="8">
        <dbReference type="Rhea" id="RHEA:41993"/>
    </physiologicalReaction>
</comment>
<organism evidence="22 23">
    <name type="scientific">Oopsacas minuta</name>
    <dbReference type="NCBI Taxonomy" id="111878"/>
    <lineage>
        <taxon>Eukaryota</taxon>
        <taxon>Metazoa</taxon>
        <taxon>Porifera</taxon>
        <taxon>Hexactinellida</taxon>
        <taxon>Hexasterophora</taxon>
        <taxon>Lyssacinosida</taxon>
        <taxon>Leucopsacidae</taxon>
        <taxon>Oopsacas</taxon>
    </lineage>
</organism>
<dbReference type="SUPFAM" id="SSF51735">
    <property type="entry name" value="NAD(P)-binding Rossmann-fold domains"/>
    <property type="match status" value="1"/>
</dbReference>
<evidence type="ECO:0000313" key="23">
    <source>
        <dbReference type="Proteomes" id="UP001165289"/>
    </source>
</evidence>
<dbReference type="EC" id="1.1.1.62" evidence="4"/>
<name>A0AAV7JX94_9METZ</name>